<dbReference type="SUPFAM" id="SSF55811">
    <property type="entry name" value="Nudix"/>
    <property type="match status" value="1"/>
</dbReference>
<dbReference type="Gene3D" id="3.90.79.10">
    <property type="entry name" value="Nucleoside Triphosphate Pyrophosphohydrolase"/>
    <property type="match status" value="1"/>
</dbReference>
<dbReference type="InterPro" id="IPR004385">
    <property type="entry name" value="NDP_pyrophosphatase"/>
</dbReference>
<sequence length="197" mass="21749">MKFDILSQQNLYKGFFRVDAYEFRHELFAGGWSGTVRREIFERRNAVAVLLHDPVADTLLVIEQFRPGAALRDAQGAWMVEIVAGIVEDGESNADVARREAQEEAGCTIDTLEHIIDFYPSAGGSTEIVSLYYAPVDLSAVPTGIHGLPEEHEDIRVSVIPRHTALAWLKAGKIQASLAIIALQWLALEKPPLGCHS</sequence>
<comment type="similarity">
    <text evidence="2">Belongs to the Nudix hydrolase family. NudF subfamily.</text>
</comment>
<comment type="catalytic activity">
    <reaction evidence="12">
        <text>ADP-D-ribose + H2O = D-ribose 5-phosphate + AMP + 2 H(+)</text>
        <dbReference type="Rhea" id="RHEA:10412"/>
        <dbReference type="ChEBI" id="CHEBI:15377"/>
        <dbReference type="ChEBI" id="CHEBI:15378"/>
        <dbReference type="ChEBI" id="CHEBI:57967"/>
        <dbReference type="ChEBI" id="CHEBI:78346"/>
        <dbReference type="ChEBI" id="CHEBI:456215"/>
        <dbReference type="EC" id="3.6.1.13"/>
    </reaction>
</comment>
<evidence type="ECO:0000256" key="11">
    <source>
        <dbReference type="ARBA" id="ARBA00033056"/>
    </source>
</evidence>
<dbReference type="Pfam" id="PF00293">
    <property type="entry name" value="NUDIX"/>
    <property type="match status" value="1"/>
</dbReference>
<evidence type="ECO:0000256" key="6">
    <source>
        <dbReference type="ARBA" id="ARBA00022801"/>
    </source>
</evidence>
<evidence type="ECO:0000313" key="14">
    <source>
        <dbReference type="EMBL" id="UJS24498.1"/>
    </source>
</evidence>
<evidence type="ECO:0000256" key="4">
    <source>
        <dbReference type="ARBA" id="ARBA00013297"/>
    </source>
</evidence>
<name>A0ABY3SZD5_9GAMM</name>
<dbReference type="EMBL" id="CP091244">
    <property type="protein sequence ID" value="UJS24498.1"/>
    <property type="molecule type" value="Genomic_DNA"/>
</dbReference>
<evidence type="ECO:0000256" key="9">
    <source>
        <dbReference type="ARBA" id="ARBA00030162"/>
    </source>
</evidence>
<reference evidence="14" key="1">
    <citation type="journal article" date="2022" name="Microorganisms">
        <title>Two New Species of Filamentous Sulfur Bacteria of the Genus Thiothrix, Thiothrix winogradskyi sp. nov. and 'Candidatus Thiothrix sulfatifontis' sp. nov.</title>
        <authorList>
            <person name="Ravin N.V."/>
            <person name="Rossetti S."/>
            <person name="Beletsky A.V."/>
            <person name="Kadnikov V.V."/>
            <person name="Rudenko T.S."/>
            <person name="Smolyakov D.D."/>
            <person name="Moskvitina M.I."/>
            <person name="Gureeva M.V."/>
            <person name="Mardanov A.V."/>
            <person name="Grabovich M.Y."/>
        </authorList>
    </citation>
    <scope>NUCLEOTIDE SEQUENCE</scope>
    <source>
        <strain evidence="14">CT3</strain>
    </source>
</reference>
<dbReference type="Proteomes" id="UP001054801">
    <property type="component" value="Chromosome"/>
</dbReference>
<dbReference type="NCBIfam" id="TIGR00052">
    <property type="entry name" value="nudix-type nucleoside diphosphatase, YffH/AdpP family"/>
    <property type="match status" value="1"/>
</dbReference>
<dbReference type="InterPro" id="IPR020084">
    <property type="entry name" value="NUDIX_hydrolase_CS"/>
</dbReference>
<evidence type="ECO:0000259" key="13">
    <source>
        <dbReference type="PROSITE" id="PS51462"/>
    </source>
</evidence>
<keyword evidence="5" id="KW-0479">Metal-binding</keyword>
<dbReference type="EC" id="3.6.1.13" evidence="3"/>
<evidence type="ECO:0000256" key="7">
    <source>
        <dbReference type="ARBA" id="ARBA00022842"/>
    </source>
</evidence>
<dbReference type="PANTHER" id="PTHR11839">
    <property type="entry name" value="UDP/ADP-SUGAR PYROPHOSPHATASE"/>
    <property type="match status" value="1"/>
</dbReference>
<keyword evidence="6" id="KW-0378">Hydrolase</keyword>
<evidence type="ECO:0000256" key="12">
    <source>
        <dbReference type="ARBA" id="ARBA00049546"/>
    </source>
</evidence>
<organism evidence="14 15">
    <name type="scientific">Thiothrix winogradskyi</name>
    <dbReference type="NCBI Taxonomy" id="96472"/>
    <lineage>
        <taxon>Bacteria</taxon>
        <taxon>Pseudomonadati</taxon>
        <taxon>Pseudomonadota</taxon>
        <taxon>Gammaproteobacteria</taxon>
        <taxon>Thiotrichales</taxon>
        <taxon>Thiotrichaceae</taxon>
        <taxon>Thiothrix</taxon>
    </lineage>
</organism>
<evidence type="ECO:0000256" key="5">
    <source>
        <dbReference type="ARBA" id="ARBA00022723"/>
    </source>
</evidence>
<dbReference type="CDD" id="cd24155">
    <property type="entry name" value="NUDIX_ADPRase"/>
    <property type="match status" value="1"/>
</dbReference>
<dbReference type="PROSITE" id="PS51462">
    <property type="entry name" value="NUDIX"/>
    <property type="match status" value="1"/>
</dbReference>
<keyword evidence="15" id="KW-1185">Reference proteome</keyword>
<evidence type="ECO:0000256" key="2">
    <source>
        <dbReference type="ARBA" id="ARBA00007482"/>
    </source>
</evidence>
<dbReference type="InterPro" id="IPR015797">
    <property type="entry name" value="NUDIX_hydrolase-like_dom_sf"/>
</dbReference>
<evidence type="ECO:0000256" key="3">
    <source>
        <dbReference type="ARBA" id="ARBA00012453"/>
    </source>
</evidence>
<dbReference type="PANTHER" id="PTHR11839:SF5">
    <property type="entry name" value="ADP-RIBOSE PYROPHOSPHATASE"/>
    <property type="match status" value="1"/>
</dbReference>
<comment type="function">
    <text evidence="8">Acts on ADP-mannose and ADP-glucose as well as ADP-ribose. Prevents glycogen biosynthesis. The reaction catalyzed by this enzyme is a limiting step of the gluconeogenic process.</text>
</comment>
<dbReference type="InterPro" id="IPR000086">
    <property type="entry name" value="NUDIX_hydrolase_dom"/>
</dbReference>
<accession>A0ABY3SZD5</accession>
<gene>
    <name evidence="14" type="ORF">L2Y54_00285</name>
</gene>
<dbReference type="PROSITE" id="PS00893">
    <property type="entry name" value="NUDIX_BOX"/>
    <property type="match status" value="1"/>
</dbReference>
<comment type="cofactor">
    <cofactor evidence="1">
        <name>Mg(2+)</name>
        <dbReference type="ChEBI" id="CHEBI:18420"/>
    </cofactor>
</comment>
<keyword evidence="7" id="KW-0460">Magnesium</keyword>
<protein>
    <recommendedName>
        <fullName evidence="4">ADP-ribose pyrophosphatase</fullName>
        <ecNumber evidence="3">3.6.1.13</ecNumber>
    </recommendedName>
    <alternativeName>
        <fullName evidence="9">ADP-ribose diphosphatase</fullName>
    </alternativeName>
    <alternativeName>
        <fullName evidence="11">ADP-ribose phosphohydrolase</fullName>
    </alternativeName>
    <alternativeName>
        <fullName evidence="10">Adenosine diphosphoribose pyrophosphatase</fullName>
    </alternativeName>
</protein>
<evidence type="ECO:0000256" key="1">
    <source>
        <dbReference type="ARBA" id="ARBA00001946"/>
    </source>
</evidence>
<dbReference type="RefSeq" id="WP_236499026.1">
    <property type="nucleotide sequence ID" value="NZ_CP091244.1"/>
</dbReference>
<evidence type="ECO:0000256" key="8">
    <source>
        <dbReference type="ARBA" id="ARBA00025164"/>
    </source>
</evidence>
<evidence type="ECO:0000313" key="15">
    <source>
        <dbReference type="Proteomes" id="UP001054801"/>
    </source>
</evidence>
<feature type="domain" description="Nudix hydrolase" evidence="13">
    <location>
        <begin position="42"/>
        <end position="182"/>
    </location>
</feature>
<evidence type="ECO:0000256" key="10">
    <source>
        <dbReference type="ARBA" id="ARBA00030308"/>
    </source>
</evidence>
<proteinExistence type="inferred from homology"/>